<sequence length="434" mass="50105">MVNLPIEYSDKKVTPFGGMSLMKRFLDSIGIREYMSTLELPDKGSNRSYDPVHIIESFWLSIWTGASRYIHADWLRYDTTLHDIFGWDKMPSQSTYSRFFGKFSQCRNTAVFPSLQHWFFSQLQVNDITLDIDSTVITRSGNQEGSAKGYNPLKRGRNSHHPLMAFVSQTRMVANAWLRPGNTADSSSCKAFLQETIEDVLADTRIGLVRADSGFYTEDILSYIQQQGLNYIIATRMYPNVKSEVYGIEDWIPICSGIDVSQMYFEHKGGKRRRYIVVRKEIEKRPKAGGKLLFDDLPGYRYSCYVTNLDLPLDAIWNLYNTRADCENRIKELKQDFGLENFCLKDFWATEASFRFIMVAYNIMSLFRHFALQSYNKATLATLKVYCFALGAWSVKHANKKVLKIALNAKRRPWLDGIFAKVESLRPPFQYSNA</sequence>
<gene>
    <name evidence="2" type="ORF">SAMN06265379_11515</name>
</gene>
<evidence type="ECO:0000259" key="1">
    <source>
        <dbReference type="Pfam" id="PF13701"/>
    </source>
</evidence>
<dbReference type="InterPro" id="IPR012337">
    <property type="entry name" value="RNaseH-like_sf"/>
</dbReference>
<dbReference type="InterPro" id="IPR025668">
    <property type="entry name" value="Tnp_DDE_dom"/>
</dbReference>
<dbReference type="OrthoDB" id="1376257at2"/>
<evidence type="ECO:0000313" key="2">
    <source>
        <dbReference type="EMBL" id="SMO91756.1"/>
    </source>
</evidence>
<reference evidence="2 3" key="1">
    <citation type="submission" date="2017-05" db="EMBL/GenBank/DDBJ databases">
        <authorList>
            <person name="Varghese N."/>
            <person name="Submissions S."/>
        </authorList>
    </citation>
    <scope>NUCLEOTIDE SEQUENCE [LARGE SCALE GENOMIC DNA]</scope>
    <source>
        <strain evidence="2 3">DSM 27040</strain>
    </source>
</reference>
<name>A0A521F6M5_SACCC</name>
<keyword evidence="3" id="KW-1185">Reference proteome</keyword>
<protein>
    <submittedName>
        <fullName evidence="2">Transposase DDE domain group 1</fullName>
    </submittedName>
</protein>
<evidence type="ECO:0000313" key="3">
    <source>
        <dbReference type="Proteomes" id="UP000319040"/>
    </source>
</evidence>
<organism evidence="2 3">
    <name type="scientific">Saccharicrinis carchari</name>
    <dbReference type="NCBI Taxonomy" id="1168039"/>
    <lineage>
        <taxon>Bacteria</taxon>
        <taxon>Pseudomonadati</taxon>
        <taxon>Bacteroidota</taxon>
        <taxon>Bacteroidia</taxon>
        <taxon>Marinilabiliales</taxon>
        <taxon>Marinilabiliaceae</taxon>
        <taxon>Saccharicrinis</taxon>
    </lineage>
</organism>
<dbReference type="NCBIfam" id="NF033539">
    <property type="entry name" value="transpos_IS1380"/>
    <property type="match status" value="1"/>
</dbReference>
<dbReference type="AlphaFoldDB" id="A0A521F6M5"/>
<dbReference type="SUPFAM" id="SSF53098">
    <property type="entry name" value="Ribonuclease H-like"/>
    <property type="match status" value="1"/>
</dbReference>
<dbReference type="Pfam" id="PF13701">
    <property type="entry name" value="DDE_Tnp_1_4"/>
    <property type="match status" value="1"/>
</dbReference>
<dbReference type="EMBL" id="FXTB01000015">
    <property type="protein sequence ID" value="SMO91756.1"/>
    <property type="molecule type" value="Genomic_DNA"/>
</dbReference>
<proteinExistence type="predicted"/>
<dbReference type="InterPro" id="IPR047960">
    <property type="entry name" value="Transpos_IS1380"/>
</dbReference>
<dbReference type="RefSeq" id="WP_142534748.1">
    <property type="nucleotide sequence ID" value="NZ_FXTB01000015.1"/>
</dbReference>
<feature type="domain" description="Transposase DDE" evidence="1">
    <location>
        <begin position="11"/>
        <end position="426"/>
    </location>
</feature>
<accession>A0A521F6M5</accession>
<dbReference type="Proteomes" id="UP000319040">
    <property type="component" value="Unassembled WGS sequence"/>
</dbReference>